<accession>A0A1H5VGH1</accession>
<feature type="signal peptide" evidence="2">
    <location>
        <begin position="1"/>
        <end position="27"/>
    </location>
</feature>
<dbReference type="AlphaFoldDB" id="A0A1H5VGH1"/>
<gene>
    <name evidence="3" type="ORF">SAMN04488115_102296</name>
</gene>
<keyword evidence="2" id="KW-0732">Signal</keyword>
<comment type="similarity">
    <text evidence="1">Belongs to the UPF0065 (bug) family.</text>
</comment>
<proteinExistence type="inferred from homology"/>
<evidence type="ECO:0000256" key="2">
    <source>
        <dbReference type="SAM" id="SignalP"/>
    </source>
</evidence>
<dbReference type="InterPro" id="IPR042100">
    <property type="entry name" value="Bug_dom1"/>
</dbReference>
<dbReference type="InterPro" id="IPR005064">
    <property type="entry name" value="BUG"/>
</dbReference>
<dbReference type="PIRSF" id="PIRSF017082">
    <property type="entry name" value="YflP"/>
    <property type="match status" value="1"/>
</dbReference>
<dbReference type="Gene3D" id="3.40.190.10">
    <property type="entry name" value="Periplasmic binding protein-like II"/>
    <property type="match status" value="1"/>
</dbReference>
<dbReference type="RefSeq" id="WP_103871537.1">
    <property type="nucleotide sequence ID" value="NZ_FNUY01000002.1"/>
</dbReference>
<dbReference type="PANTHER" id="PTHR42928">
    <property type="entry name" value="TRICARBOXYLATE-BINDING PROTEIN"/>
    <property type="match status" value="1"/>
</dbReference>
<name>A0A1H5VGH1_9HYPH</name>
<dbReference type="Proteomes" id="UP000236743">
    <property type="component" value="Unassembled WGS sequence"/>
</dbReference>
<dbReference type="PANTHER" id="PTHR42928:SF5">
    <property type="entry name" value="BLR1237 PROTEIN"/>
    <property type="match status" value="1"/>
</dbReference>
<evidence type="ECO:0000256" key="1">
    <source>
        <dbReference type="ARBA" id="ARBA00006987"/>
    </source>
</evidence>
<feature type="chain" id="PRO_5009287229" evidence="2">
    <location>
        <begin position="28"/>
        <end position="327"/>
    </location>
</feature>
<dbReference type="Gene3D" id="3.40.190.150">
    <property type="entry name" value="Bordetella uptake gene, domain 1"/>
    <property type="match status" value="1"/>
</dbReference>
<reference evidence="3 4" key="1">
    <citation type="submission" date="2016-10" db="EMBL/GenBank/DDBJ databases">
        <authorList>
            <person name="de Groot N.N."/>
        </authorList>
    </citation>
    <scope>NUCLEOTIDE SEQUENCE [LARGE SCALE GENOMIC DNA]</scope>
    <source>
        <strain evidence="3 4">DSM 26656</strain>
    </source>
</reference>
<dbReference type="SUPFAM" id="SSF53850">
    <property type="entry name" value="Periplasmic binding protein-like II"/>
    <property type="match status" value="1"/>
</dbReference>
<keyword evidence="3" id="KW-0675">Receptor</keyword>
<dbReference type="OrthoDB" id="8443386at2"/>
<dbReference type="Pfam" id="PF03401">
    <property type="entry name" value="TctC"/>
    <property type="match status" value="1"/>
</dbReference>
<dbReference type="EMBL" id="FNUY01000002">
    <property type="protein sequence ID" value="SEF86290.1"/>
    <property type="molecule type" value="Genomic_DNA"/>
</dbReference>
<evidence type="ECO:0000313" key="3">
    <source>
        <dbReference type="EMBL" id="SEF86290.1"/>
    </source>
</evidence>
<protein>
    <submittedName>
        <fullName evidence="3">Tripartite-type tricarboxylate transporter, receptor component TctC</fullName>
    </submittedName>
</protein>
<sequence>MTTSRYCLAALGTAAGLFLAAAGPAQAQAWPQRPITFIVPFPAGGGTDAFARPLAAQLDQQLGQRIIIENRGGAGGTVGASAASKLPADGYNFFVGAAHHAIAPALYPKLDYNIETDFIPIAVIAQPPQVIVVHPGKVQAKTVAELIAFAKANPDKLNYASAGNGTTHHLAGELFKLQTKTNLTHVPYRGAGPALQDIVAGQVDILFDGLGSSAPQIQSGRLRGLAVAAATRSDAIPDVPTAKEAGLEGYEVATWYALWAPKGTPADIVTRMRAEVEKALKTPLISETWKKNGSPIPTLAGDDFGKFVTAEIARWGTVVKDAQVKLD</sequence>
<evidence type="ECO:0000313" key="4">
    <source>
        <dbReference type="Proteomes" id="UP000236743"/>
    </source>
</evidence>
<keyword evidence="4" id="KW-1185">Reference proteome</keyword>
<organism evidence="3 4">
    <name type="scientific">Bosea lathyri</name>
    <dbReference type="NCBI Taxonomy" id="1036778"/>
    <lineage>
        <taxon>Bacteria</taxon>
        <taxon>Pseudomonadati</taxon>
        <taxon>Pseudomonadota</taxon>
        <taxon>Alphaproteobacteria</taxon>
        <taxon>Hyphomicrobiales</taxon>
        <taxon>Boseaceae</taxon>
        <taxon>Bosea</taxon>
    </lineage>
</organism>
<dbReference type="CDD" id="cd13578">
    <property type="entry name" value="PBP2_Bug27"/>
    <property type="match status" value="1"/>
</dbReference>